<evidence type="ECO:0000313" key="1">
    <source>
        <dbReference type="Proteomes" id="UP000038045"/>
    </source>
</evidence>
<dbReference type="AlphaFoldDB" id="A0A0N4Z9U9"/>
<accession>A0A0N4Z9U9</accession>
<name>A0A0N4Z9U9_PARTI</name>
<evidence type="ECO:0000313" key="2">
    <source>
        <dbReference type="WBParaSite" id="PTRK_0000415900.1"/>
    </source>
</evidence>
<reference evidence="2" key="1">
    <citation type="submission" date="2017-02" db="UniProtKB">
        <authorList>
            <consortium name="WormBaseParasite"/>
        </authorList>
    </citation>
    <scope>IDENTIFICATION</scope>
</reference>
<proteinExistence type="predicted"/>
<protein>
    <submittedName>
        <fullName evidence="2">F-box domain-containing protein</fullName>
    </submittedName>
</protein>
<organism evidence="1 2">
    <name type="scientific">Parastrongyloides trichosuri</name>
    <name type="common">Possum-specific nematode worm</name>
    <dbReference type="NCBI Taxonomy" id="131310"/>
    <lineage>
        <taxon>Eukaryota</taxon>
        <taxon>Metazoa</taxon>
        <taxon>Ecdysozoa</taxon>
        <taxon>Nematoda</taxon>
        <taxon>Chromadorea</taxon>
        <taxon>Rhabditida</taxon>
        <taxon>Tylenchina</taxon>
        <taxon>Panagrolaimomorpha</taxon>
        <taxon>Strongyloidoidea</taxon>
        <taxon>Strongyloididae</taxon>
        <taxon>Parastrongyloides</taxon>
    </lineage>
</organism>
<sequence length="520" mass="60852">MDEKTIVPETGGNQYIPEFSEEAVVFRLPLTRSLKWKIVYENGWLELGKIPKNFGDVNNLKKFEKFLIFYLLKSTRLKIGNISLKLQSFFKNLKGFKRIRKVFFSDIPTSNIGLLNAIFKNKDFNATTFEISFPTNNEILMTSPHRINLFIRQLAAEKIEFPDSIKNINKTRPTELNILQILLNNTFHKKFEEFTIFFEGIVSICPCRIEFLNEICENFNRTSISFRGYIGPLSRDSFIRFFKRFPMLSNGNVKLVLCINVNEEHFDDIDVLEFFFNAQRHNYIEIMYGHNNDEEDQNDHVVEDQVSDNGFLAIESLDICIPGCEKYIFEASENVSFPLENTIHSMKNLKSFSFDYTIISSSSYFYKICQQLNAGVRHVSMSVMDECDVGIFKTLSECASNLEELSISTIKCDGISWRTVVPYFKKLRILKTHYFEAENTLDILHDLKYKKSDKLEYPPLEYYELSFIDRSNEEYKECKNALLKIEKATPRKLGKLEFRSEHGLIFTNTVYIYDNGRKFM</sequence>
<dbReference type="Proteomes" id="UP000038045">
    <property type="component" value="Unplaced"/>
</dbReference>
<dbReference type="WBParaSite" id="PTRK_0000415900.1">
    <property type="protein sequence ID" value="PTRK_0000415900.1"/>
    <property type="gene ID" value="PTRK_0000415900"/>
</dbReference>
<keyword evidence="1" id="KW-1185">Reference proteome</keyword>